<accession>A0A386PSX5</accession>
<dbReference type="OrthoDB" id="9775197at2"/>
<dbReference type="EMBL" id="CP031933">
    <property type="protein sequence ID" value="AYE37480.1"/>
    <property type="molecule type" value="Genomic_DNA"/>
</dbReference>
<evidence type="ECO:0000256" key="2">
    <source>
        <dbReference type="SAM" id="SignalP"/>
    </source>
</evidence>
<protein>
    <submittedName>
        <fullName evidence="4">Amino acid ABC transporter substrate-binding protein</fullName>
    </submittedName>
</protein>
<keyword evidence="5" id="KW-1185">Reference proteome</keyword>
<feature type="chain" id="PRO_5039530500" evidence="2">
    <location>
        <begin position="21"/>
        <end position="290"/>
    </location>
</feature>
<evidence type="ECO:0000259" key="3">
    <source>
        <dbReference type="SMART" id="SM00062"/>
    </source>
</evidence>
<dbReference type="KEGG" id="lzh:D1B17_01905"/>
<dbReference type="InterPro" id="IPR001638">
    <property type="entry name" value="Solute-binding_3/MltF_N"/>
</dbReference>
<name>A0A386PSX5_9LACO</name>
<dbReference type="Proteomes" id="UP000267208">
    <property type="component" value="Chromosome"/>
</dbReference>
<dbReference type="PANTHER" id="PTHR35936">
    <property type="entry name" value="MEMBRANE-BOUND LYTIC MUREIN TRANSGLYCOSYLASE F"/>
    <property type="match status" value="1"/>
</dbReference>
<dbReference type="AlphaFoldDB" id="A0A386PSX5"/>
<feature type="domain" description="Solute-binding protein family 3/N-terminal" evidence="3">
    <location>
        <begin position="47"/>
        <end position="275"/>
    </location>
</feature>
<dbReference type="SUPFAM" id="SSF53850">
    <property type="entry name" value="Periplasmic binding protein-like II"/>
    <property type="match status" value="1"/>
</dbReference>
<proteinExistence type="predicted"/>
<dbReference type="Gene3D" id="3.40.190.10">
    <property type="entry name" value="Periplasmic binding protein-like II"/>
    <property type="match status" value="2"/>
</dbReference>
<keyword evidence="1 2" id="KW-0732">Signal</keyword>
<reference evidence="5" key="1">
    <citation type="submission" date="2018-08" db="EMBL/GenBank/DDBJ databases">
        <title>Genome of Lactobacillus sp. HBUAS52074.</title>
        <authorList>
            <person name="Guo Z."/>
            <person name="Zhang Z.D."/>
        </authorList>
    </citation>
    <scope>NUCLEOTIDE SEQUENCE [LARGE SCALE GENOMIC DNA]</scope>
    <source>
        <strain evidence="5">HBUAS52074</strain>
    </source>
</reference>
<evidence type="ECO:0000313" key="5">
    <source>
        <dbReference type="Proteomes" id="UP000267208"/>
    </source>
</evidence>
<sequence length="290" mass="32522">MKKKIFILLSLLAFFSLTLAGCSGSQKSVAQEANTTDTWSHIKKRGRVIIGLDDTFVPMGFREKDGKLVGYDIDLAKAVFKQYGIKADFQPIDWNMKETELRNRTIDLIWNGYTITPARQKQLLFSRPYMANRQVLVTKTAEKITSFKGMAGKTLGVQTSSSGASLLDEHPTMLKNYIKGKTPVLYDSFNNALMDLDANRIQGLLIDSVYAGYYISKEKDPASYHVTAGGFDGEDFAVGMRKGDKTLKKKIDQGLQELANKGELQRINKKWFGNSDNSLIKPENKKKPLD</sequence>
<evidence type="ECO:0000256" key="1">
    <source>
        <dbReference type="ARBA" id="ARBA00022729"/>
    </source>
</evidence>
<dbReference type="PROSITE" id="PS51257">
    <property type="entry name" value="PROKAR_LIPOPROTEIN"/>
    <property type="match status" value="1"/>
</dbReference>
<dbReference type="SMART" id="SM00062">
    <property type="entry name" value="PBPb"/>
    <property type="match status" value="1"/>
</dbReference>
<feature type="signal peptide" evidence="2">
    <location>
        <begin position="1"/>
        <end position="20"/>
    </location>
</feature>
<dbReference type="CDD" id="cd00996">
    <property type="entry name" value="PBP2_AatB_like"/>
    <property type="match status" value="1"/>
</dbReference>
<dbReference type="PANTHER" id="PTHR35936:SF34">
    <property type="entry name" value="ABC TRANSPORTER EXTRACELLULAR-BINDING PROTEIN YCKB-RELATED"/>
    <property type="match status" value="1"/>
</dbReference>
<evidence type="ECO:0000313" key="4">
    <source>
        <dbReference type="EMBL" id="AYE37480.1"/>
    </source>
</evidence>
<organism evidence="4 5">
    <name type="scientific">Companilactobacillus zhachilii</name>
    <dbReference type="NCBI Taxonomy" id="2304606"/>
    <lineage>
        <taxon>Bacteria</taxon>
        <taxon>Bacillati</taxon>
        <taxon>Bacillota</taxon>
        <taxon>Bacilli</taxon>
        <taxon>Lactobacillales</taxon>
        <taxon>Lactobacillaceae</taxon>
        <taxon>Companilactobacillus</taxon>
    </lineage>
</organism>
<dbReference type="Pfam" id="PF00497">
    <property type="entry name" value="SBP_bac_3"/>
    <property type="match status" value="1"/>
</dbReference>
<gene>
    <name evidence="4" type="ORF">D1B17_01905</name>
</gene>
<dbReference type="RefSeq" id="WP_120141753.1">
    <property type="nucleotide sequence ID" value="NZ_CP031933.2"/>
</dbReference>